<name>A0A5C7G1F8_9BURK</name>
<accession>A0A5C7G1F8</accession>
<dbReference type="GO" id="GO:0030170">
    <property type="term" value="F:pyridoxal phosphate binding"/>
    <property type="evidence" value="ECO:0007669"/>
    <property type="project" value="InterPro"/>
</dbReference>
<dbReference type="AlphaFoldDB" id="A0A5C7G1F8"/>
<gene>
    <name evidence="2" type="ORF">FVD38_20880</name>
</gene>
<dbReference type="Gene3D" id="2.40.33.20">
    <property type="entry name" value="PK beta-barrel domain-like"/>
    <property type="match status" value="1"/>
</dbReference>
<dbReference type="Proteomes" id="UP000321413">
    <property type="component" value="Unassembled WGS sequence"/>
</dbReference>
<protein>
    <submittedName>
        <fullName evidence="2">MOSC domain-containing protein</fullName>
    </submittedName>
</protein>
<dbReference type="InterPro" id="IPR005302">
    <property type="entry name" value="MoCF_Sase_C"/>
</dbReference>
<dbReference type="InterPro" id="IPR011037">
    <property type="entry name" value="Pyrv_Knase-like_insert_dom_sf"/>
</dbReference>
<keyword evidence="3" id="KW-1185">Reference proteome</keyword>
<comment type="caution">
    <text evidence="2">The sequence shown here is derived from an EMBL/GenBank/DDBJ whole genome shotgun (WGS) entry which is preliminary data.</text>
</comment>
<evidence type="ECO:0000313" key="2">
    <source>
        <dbReference type="EMBL" id="TXF97461.1"/>
    </source>
</evidence>
<dbReference type="PANTHER" id="PTHR30212:SF2">
    <property type="entry name" value="PROTEIN YIIM"/>
    <property type="match status" value="1"/>
</dbReference>
<evidence type="ECO:0000259" key="1">
    <source>
        <dbReference type="PROSITE" id="PS51340"/>
    </source>
</evidence>
<evidence type="ECO:0000313" key="3">
    <source>
        <dbReference type="Proteomes" id="UP000321413"/>
    </source>
</evidence>
<dbReference type="SUPFAM" id="SSF50800">
    <property type="entry name" value="PK beta-barrel domain-like"/>
    <property type="match status" value="1"/>
</dbReference>
<proteinExistence type="predicted"/>
<sequence>MSSFQARPIEALLSGRARMIGTPGTLEVLSGIGKQARHGALWLALDGLEGDEQGDRVYHGGPEKALHHYAFEHYPHWRAWYPDSPVPYLAGAFGENVSTVGMSEREVHVGDVFRVGETLVQVSQGRQPCFRVNLRFARPDAALALQASGRTGWYYRVLREGWLAAGDAFELVDRPCPDWPLARAIAAMFPDDARAPGLREEWIEASRLAPLAERWRTTFERRQASGKVEDWSLRLNGPPT</sequence>
<dbReference type="PANTHER" id="PTHR30212">
    <property type="entry name" value="PROTEIN YIIM"/>
    <property type="match status" value="1"/>
</dbReference>
<dbReference type="GO" id="GO:0030151">
    <property type="term" value="F:molybdenum ion binding"/>
    <property type="evidence" value="ECO:0007669"/>
    <property type="project" value="InterPro"/>
</dbReference>
<organism evidence="2 3">
    <name type="scientific">Massilia arenae</name>
    <dbReference type="NCBI Taxonomy" id="2603288"/>
    <lineage>
        <taxon>Bacteria</taxon>
        <taxon>Pseudomonadati</taxon>
        <taxon>Pseudomonadota</taxon>
        <taxon>Betaproteobacteria</taxon>
        <taxon>Burkholderiales</taxon>
        <taxon>Oxalobacteraceae</taxon>
        <taxon>Telluria group</taxon>
        <taxon>Massilia</taxon>
    </lineage>
</organism>
<dbReference type="InterPro" id="IPR052353">
    <property type="entry name" value="Benzoxazolinone_Detox_Enz"/>
</dbReference>
<dbReference type="EMBL" id="VPFD01000026">
    <property type="protein sequence ID" value="TXF97461.1"/>
    <property type="molecule type" value="Genomic_DNA"/>
</dbReference>
<dbReference type="GO" id="GO:0003824">
    <property type="term" value="F:catalytic activity"/>
    <property type="evidence" value="ECO:0007669"/>
    <property type="project" value="InterPro"/>
</dbReference>
<feature type="domain" description="MOSC" evidence="1">
    <location>
        <begin position="35"/>
        <end position="172"/>
    </location>
</feature>
<dbReference type="PROSITE" id="PS51340">
    <property type="entry name" value="MOSC"/>
    <property type="match status" value="1"/>
</dbReference>
<dbReference type="Pfam" id="PF03473">
    <property type="entry name" value="MOSC"/>
    <property type="match status" value="1"/>
</dbReference>
<reference evidence="2 3" key="1">
    <citation type="submission" date="2019-08" db="EMBL/GenBank/DDBJ databases">
        <title>Massilia golmudensis sp. nov., isolated from sand in the Qinghai-Tibetan Plateau.</title>
        <authorList>
            <person name="Zhang B."/>
        </authorList>
    </citation>
    <scope>NUCLEOTIDE SEQUENCE [LARGE SCALE GENOMIC DNA]</scope>
    <source>
        <strain evidence="2 3">GEM5</strain>
    </source>
</reference>
<dbReference type="RefSeq" id="WP_147936564.1">
    <property type="nucleotide sequence ID" value="NZ_VPFD01000026.1"/>
</dbReference>